<dbReference type="GO" id="GO:0030313">
    <property type="term" value="C:cell envelope"/>
    <property type="evidence" value="ECO:0007669"/>
    <property type="project" value="UniProtKB-SubCell"/>
</dbReference>
<geneLocation type="plasmid" evidence="5 6">
    <name>AbAZ39_p4</name>
</geneLocation>
<protein>
    <recommendedName>
        <fullName evidence="4">Imelysin-like domain-containing protein</fullName>
    </recommendedName>
</protein>
<evidence type="ECO:0000259" key="4">
    <source>
        <dbReference type="Pfam" id="PF09375"/>
    </source>
</evidence>
<dbReference type="CDD" id="cd14659">
    <property type="entry name" value="Imelysin-like_IPPA"/>
    <property type="match status" value="1"/>
</dbReference>
<dbReference type="Proteomes" id="UP000027186">
    <property type="component" value="Plasmid AbAZ39_p4"/>
</dbReference>
<organism evidence="5 6">
    <name type="scientific">Azospirillum argentinense</name>
    <dbReference type="NCBI Taxonomy" id="2970906"/>
    <lineage>
        <taxon>Bacteria</taxon>
        <taxon>Pseudomonadati</taxon>
        <taxon>Pseudomonadota</taxon>
        <taxon>Alphaproteobacteria</taxon>
        <taxon>Rhodospirillales</taxon>
        <taxon>Azospirillaceae</taxon>
        <taxon>Azospirillum</taxon>
    </lineage>
</organism>
<feature type="chain" id="PRO_5001583091" description="Imelysin-like domain-containing protein" evidence="3">
    <location>
        <begin position="27"/>
        <end position="370"/>
    </location>
</feature>
<dbReference type="KEGG" id="abq:ABAZ39_32125"/>
<dbReference type="InterPro" id="IPR034984">
    <property type="entry name" value="Imelysin-like_IPPA"/>
</dbReference>
<gene>
    <name evidence="5" type="ORF">ABAZ39_32125</name>
</gene>
<reference evidence="5 6" key="1">
    <citation type="journal article" date="2014" name="Genome Announc.">
        <title>Complete Genome Sequence of the Model Rhizosphere Strain Azospirillum brasilense Az39, Successfully Applied in Agriculture.</title>
        <authorList>
            <person name="Rivera D."/>
            <person name="Revale S."/>
            <person name="Molina R."/>
            <person name="Gualpa J."/>
            <person name="Puente M."/>
            <person name="Maroniche G."/>
            <person name="Paris G."/>
            <person name="Baker D."/>
            <person name="Clavijo B."/>
            <person name="McLay K."/>
            <person name="Spaepen S."/>
            <person name="Perticari A."/>
            <person name="Vazquez M."/>
            <person name="Wisniewski-Dye F."/>
            <person name="Watkins C."/>
            <person name="Martinez-Abarca F."/>
            <person name="Vanderleyden J."/>
            <person name="Cassan F."/>
        </authorList>
    </citation>
    <scope>NUCLEOTIDE SEQUENCE [LARGE SCALE GENOMIC DNA]</scope>
    <source>
        <strain evidence="5 6">Az39</strain>
        <plasmid evidence="5">AbAZ39_p4</plasmid>
    </source>
</reference>
<accession>A0A060DRP0</accession>
<evidence type="ECO:0000313" key="6">
    <source>
        <dbReference type="Proteomes" id="UP000027186"/>
    </source>
</evidence>
<evidence type="ECO:0000313" key="5">
    <source>
        <dbReference type="EMBL" id="AIB16496.1"/>
    </source>
</evidence>
<evidence type="ECO:0000256" key="2">
    <source>
        <dbReference type="ARBA" id="ARBA00022729"/>
    </source>
</evidence>
<dbReference type="Pfam" id="PF09375">
    <property type="entry name" value="Peptidase_M75"/>
    <property type="match status" value="1"/>
</dbReference>
<keyword evidence="2 3" id="KW-0732">Signal</keyword>
<name>A0A060DRP0_9PROT</name>
<evidence type="ECO:0000256" key="1">
    <source>
        <dbReference type="ARBA" id="ARBA00004196"/>
    </source>
</evidence>
<feature type="signal peptide" evidence="3">
    <location>
        <begin position="1"/>
        <end position="26"/>
    </location>
</feature>
<comment type="subcellular location">
    <subcellularLocation>
        <location evidence="1">Cell envelope</location>
    </subcellularLocation>
</comment>
<dbReference type="InterPro" id="IPR038352">
    <property type="entry name" value="Imelysin_sf"/>
</dbReference>
<dbReference type="EMBL" id="CP007797">
    <property type="protein sequence ID" value="AIB16496.1"/>
    <property type="molecule type" value="Genomic_DNA"/>
</dbReference>
<proteinExistence type="predicted"/>
<feature type="domain" description="Imelysin-like" evidence="4">
    <location>
        <begin position="45"/>
        <end position="347"/>
    </location>
</feature>
<keyword evidence="5" id="KW-0614">Plasmid</keyword>
<evidence type="ECO:0000256" key="3">
    <source>
        <dbReference type="SAM" id="SignalP"/>
    </source>
</evidence>
<dbReference type="AlphaFoldDB" id="A0A060DRP0"/>
<dbReference type="InterPro" id="IPR018976">
    <property type="entry name" value="Imelysin-like"/>
</dbReference>
<dbReference type="RefSeq" id="WP_247874891.1">
    <property type="nucleotide sequence ID" value="NZ_CP007797.1"/>
</dbReference>
<sequence length="370" mass="38294">MQRRRMIGLMSAAALSILLPGKLALAAREPAGDAAVLGGLVRTHALPRFDALASAAGIYAERLAQFAAAPTADGLESCRAAHRAVYDAWAGVQHLRAGPLSMELRADRIAFWPERAGVVQRQILAMLKARDPKLLEPGGLARQSAAVQGLTALERLLFDEGVTAASFQGDEAGRFRGALAAAVAQNVLAITREVRDGWKALEAPLTAGEQTALGPDAGSAVNVLFTGALTALQVVADQKLLAPLGPNAGEAKPAVAEALRSGQSARNVRINLEALRALLLGEGGGPGLTALLPAGDAGAQARRALEEGFTAAIRAAEAIPAPINIAVADPAKRKTVEATLQRAKDLRNLLTGTVAPLLDISIGFNELDGD</sequence>
<dbReference type="Gene3D" id="1.20.1420.20">
    <property type="entry name" value="M75 peptidase, HXXE motif"/>
    <property type="match status" value="1"/>
</dbReference>